<dbReference type="AlphaFoldDB" id="A0A022QKX7"/>
<dbReference type="SUPFAM" id="SSF55729">
    <property type="entry name" value="Acyl-CoA N-acyltransferases (Nat)"/>
    <property type="match status" value="1"/>
</dbReference>
<reference evidence="2 3" key="1">
    <citation type="journal article" date="2013" name="Proc. Natl. Acad. Sci. U.S.A.">
        <title>Fine-scale variation in meiotic recombination in Mimulus inferred from population shotgun sequencing.</title>
        <authorList>
            <person name="Hellsten U."/>
            <person name="Wright K.M."/>
            <person name="Jenkins J."/>
            <person name="Shu S."/>
            <person name="Yuan Y."/>
            <person name="Wessler S.R."/>
            <person name="Schmutz J."/>
            <person name="Willis J.H."/>
            <person name="Rokhsar D.S."/>
        </authorList>
    </citation>
    <scope>NUCLEOTIDE SEQUENCE [LARGE SCALE GENOMIC DNA]</scope>
    <source>
        <strain evidence="3">cv. DUN x IM62</strain>
    </source>
</reference>
<proteinExistence type="predicted"/>
<feature type="domain" description="N-acetyltransferase" evidence="1">
    <location>
        <begin position="1"/>
        <end position="120"/>
    </location>
</feature>
<evidence type="ECO:0000313" key="2">
    <source>
        <dbReference type="EMBL" id="EYU29367.1"/>
    </source>
</evidence>
<dbReference type="PANTHER" id="PTHR46309">
    <property type="entry name" value="PHD FINGER PROTEIN 12"/>
    <property type="match status" value="1"/>
</dbReference>
<dbReference type="Pfam" id="PF23209">
    <property type="entry name" value="IDM1_C"/>
    <property type="match status" value="1"/>
</dbReference>
<dbReference type="Proteomes" id="UP000030748">
    <property type="component" value="Unassembled WGS sequence"/>
</dbReference>
<keyword evidence="3" id="KW-1185">Reference proteome</keyword>
<dbReference type="PROSITE" id="PS51186">
    <property type="entry name" value="GNAT"/>
    <property type="match status" value="1"/>
</dbReference>
<dbReference type="STRING" id="4155.A0A022QKX7"/>
<dbReference type="GO" id="GO:0003714">
    <property type="term" value="F:transcription corepressor activity"/>
    <property type="evidence" value="ECO:0007669"/>
    <property type="project" value="InterPro"/>
</dbReference>
<dbReference type="InterPro" id="IPR042163">
    <property type="entry name" value="PHF12"/>
</dbReference>
<dbReference type="Gene3D" id="3.40.630.30">
    <property type="match status" value="1"/>
</dbReference>
<dbReference type="CDD" id="cd04301">
    <property type="entry name" value="NAT_SF"/>
    <property type="match status" value="1"/>
</dbReference>
<dbReference type="PANTHER" id="PTHR46309:SF5">
    <property type="entry name" value="GNAT FAMILY ACETYLTRANSFERASE"/>
    <property type="match status" value="1"/>
</dbReference>
<evidence type="ECO:0000259" key="1">
    <source>
        <dbReference type="PROSITE" id="PS51186"/>
    </source>
</evidence>
<dbReference type="GO" id="GO:0016747">
    <property type="term" value="F:acyltransferase activity, transferring groups other than amino-acyl groups"/>
    <property type="evidence" value="ECO:0007669"/>
    <property type="project" value="InterPro"/>
</dbReference>
<gene>
    <name evidence="2" type="ORF">MIMGU_mgv1a0180902mg</name>
</gene>
<protein>
    <recommendedName>
        <fullName evidence="1">N-acetyltransferase domain-containing protein</fullName>
    </recommendedName>
</protein>
<dbReference type="InterPro" id="IPR000182">
    <property type="entry name" value="GNAT_dom"/>
</dbReference>
<name>A0A022QKX7_ERYGU</name>
<evidence type="ECO:0000313" key="3">
    <source>
        <dbReference type="Proteomes" id="UP000030748"/>
    </source>
</evidence>
<organism evidence="2 3">
    <name type="scientific">Erythranthe guttata</name>
    <name type="common">Yellow monkey flower</name>
    <name type="synonym">Mimulus guttatus</name>
    <dbReference type="NCBI Taxonomy" id="4155"/>
    <lineage>
        <taxon>Eukaryota</taxon>
        <taxon>Viridiplantae</taxon>
        <taxon>Streptophyta</taxon>
        <taxon>Embryophyta</taxon>
        <taxon>Tracheophyta</taxon>
        <taxon>Spermatophyta</taxon>
        <taxon>Magnoliopsida</taxon>
        <taxon>eudicotyledons</taxon>
        <taxon>Gunneridae</taxon>
        <taxon>Pentapetalae</taxon>
        <taxon>asterids</taxon>
        <taxon>lamiids</taxon>
        <taxon>Lamiales</taxon>
        <taxon>Phrymaceae</taxon>
        <taxon>Erythranthe</taxon>
    </lineage>
</organism>
<dbReference type="InterPro" id="IPR056511">
    <property type="entry name" value="IDM1_C"/>
</dbReference>
<sequence length="195" mass="21779">SNFGRLSFQGFYTVVFEKDEEIISAASLRIHGTKLAEMFFISTSEAYRCKGLCRKLMIAIEEALCYLSVENLIIPFVAERIQSWINGYGFSRLNLSMKKEIMAYNTLMFHDSVRLQKILPSSSNFNPHARGSLMGVAADEKAAMEWAAANLKMAVAVDLKAATEWIPEMRQIYSGGGSKGGDGVGRGDDIIFWKR</sequence>
<feature type="non-terminal residue" evidence="2">
    <location>
        <position position="1"/>
    </location>
</feature>
<accession>A0A022QKX7</accession>
<dbReference type="InterPro" id="IPR016181">
    <property type="entry name" value="Acyl_CoA_acyltransferase"/>
</dbReference>
<dbReference type="EMBL" id="KI631252">
    <property type="protein sequence ID" value="EYU29367.1"/>
    <property type="molecule type" value="Genomic_DNA"/>
</dbReference>